<proteinExistence type="predicted"/>
<dbReference type="Proteomes" id="UP001198220">
    <property type="component" value="Unassembled WGS sequence"/>
</dbReference>
<name>A0AAE3ACQ5_9FIRM</name>
<reference evidence="1 2" key="1">
    <citation type="submission" date="2021-10" db="EMBL/GenBank/DDBJ databases">
        <title>Anaerobic single-cell dispensing facilitates the cultivation of human gut bacteria.</title>
        <authorList>
            <person name="Afrizal A."/>
        </authorList>
    </citation>
    <scope>NUCLEOTIDE SEQUENCE [LARGE SCALE GENOMIC DNA]</scope>
    <source>
        <strain evidence="1 2">CLA-AA-H276</strain>
    </source>
</reference>
<evidence type="ECO:0000313" key="1">
    <source>
        <dbReference type="EMBL" id="MCC2127365.1"/>
    </source>
</evidence>
<organism evidence="1 2">
    <name type="scientific">Hominiventricola filiformis</name>
    <dbReference type="NCBI Taxonomy" id="2885352"/>
    <lineage>
        <taxon>Bacteria</taxon>
        <taxon>Bacillati</taxon>
        <taxon>Bacillota</taxon>
        <taxon>Clostridia</taxon>
        <taxon>Lachnospirales</taxon>
        <taxon>Lachnospiraceae</taxon>
        <taxon>Hominiventricola</taxon>
    </lineage>
</organism>
<comment type="caution">
    <text evidence="1">The sequence shown here is derived from an EMBL/GenBank/DDBJ whole genome shotgun (WGS) entry which is preliminary data.</text>
</comment>
<dbReference type="EMBL" id="JAJEPS010000019">
    <property type="protein sequence ID" value="MCC2127365.1"/>
    <property type="molecule type" value="Genomic_DNA"/>
</dbReference>
<evidence type="ECO:0000313" key="2">
    <source>
        <dbReference type="Proteomes" id="UP001198220"/>
    </source>
</evidence>
<keyword evidence="2" id="KW-1185">Reference proteome</keyword>
<sequence>MDIEDMIVDLNDLTQDGVIECPYCHKGKTYTYSAKGKESSNCHICRRLVLWDFDQMKAYKAKAKKYVS</sequence>
<accession>A0AAE3ACQ5</accession>
<dbReference type="AlphaFoldDB" id="A0AAE3ACQ5"/>
<protein>
    <submittedName>
        <fullName evidence="1">Uncharacterized protein</fullName>
    </submittedName>
</protein>
<dbReference type="RefSeq" id="WP_308460039.1">
    <property type="nucleotide sequence ID" value="NZ_JAJEPS010000019.1"/>
</dbReference>
<gene>
    <name evidence="1" type="ORF">LKD36_14470</name>
</gene>